<dbReference type="AlphaFoldDB" id="A0AAN7A9S0"/>
<evidence type="ECO:0000313" key="3">
    <source>
        <dbReference type="Proteomes" id="UP001302321"/>
    </source>
</evidence>
<accession>A0AAN7A9S0</accession>
<dbReference type="EMBL" id="MU866135">
    <property type="protein sequence ID" value="KAK4178554.1"/>
    <property type="molecule type" value="Genomic_DNA"/>
</dbReference>
<dbReference type="Proteomes" id="UP001302321">
    <property type="component" value="Unassembled WGS sequence"/>
</dbReference>
<feature type="transmembrane region" description="Helical" evidence="1">
    <location>
        <begin position="51"/>
        <end position="68"/>
    </location>
</feature>
<keyword evidence="1" id="KW-0472">Membrane</keyword>
<proteinExistence type="predicted"/>
<evidence type="ECO:0000256" key="1">
    <source>
        <dbReference type="SAM" id="Phobius"/>
    </source>
</evidence>
<keyword evidence="3" id="KW-1185">Reference proteome</keyword>
<keyword evidence="1" id="KW-1133">Transmembrane helix</keyword>
<organism evidence="2 3">
    <name type="scientific">Triangularia setosa</name>
    <dbReference type="NCBI Taxonomy" id="2587417"/>
    <lineage>
        <taxon>Eukaryota</taxon>
        <taxon>Fungi</taxon>
        <taxon>Dikarya</taxon>
        <taxon>Ascomycota</taxon>
        <taxon>Pezizomycotina</taxon>
        <taxon>Sordariomycetes</taxon>
        <taxon>Sordariomycetidae</taxon>
        <taxon>Sordariales</taxon>
        <taxon>Podosporaceae</taxon>
        <taxon>Triangularia</taxon>
    </lineage>
</organism>
<gene>
    <name evidence="2" type="ORF">QBC36DRAFT_376684</name>
</gene>
<reference evidence="2" key="2">
    <citation type="submission" date="2023-05" db="EMBL/GenBank/DDBJ databases">
        <authorList>
            <consortium name="Lawrence Berkeley National Laboratory"/>
            <person name="Steindorff A."/>
            <person name="Hensen N."/>
            <person name="Bonometti L."/>
            <person name="Westerberg I."/>
            <person name="Brannstrom I.O."/>
            <person name="Guillou S."/>
            <person name="Cros-Aarteil S."/>
            <person name="Calhoun S."/>
            <person name="Haridas S."/>
            <person name="Kuo A."/>
            <person name="Mondo S."/>
            <person name="Pangilinan J."/>
            <person name="Riley R."/>
            <person name="Labutti K."/>
            <person name="Andreopoulos B."/>
            <person name="Lipzen A."/>
            <person name="Chen C."/>
            <person name="Yanf M."/>
            <person name="Daum C."/>
            <person name="Ng V."/>
            <person name="Clum A."/>
            <person name="Ohm R."/>
            <person name="Martin F."/>
            <person name="Silar P."/>
            <person name="Natvig D."/>
            <person name="Lalanne C."/>
            <person name="Gautier V."/>
            <person name="Ament-Velasquez S.L."/>
            <person name="Kruys A."/>
            <person name="Hutchinson M.I."/>
            <person name="Powell A.J."/>
            <person name="Barry K."/>
            <person name="Miller A.N."/>
            <person name="Grigoriev I.V."/>
            <person name="Debuchy R."/>
            <person name="Gladieux P."/>
            <person name="Thoren M.H."/>
            <person name="Johannesson H."/>
        </authorList>
    </citation>
    <scope>NUCLEOTIDE SEQUENCE</scope>
    <source>
        <strain evidence="2">CBS 892.96</strain>
    </source>
</reference>
<evidence type="ECO:0000313" key="2">
    <source>
        <dbReference type="EMBL" id="KAK4178554.1"/>
    </source>
</evidence>
<reference evidence="2" key="1">
    <citation type="journal article" date="2023" name="Mol. Phylogenet. Evol.">
        <title>Genome-scale phylogeny and comparative genomics of the fungal order Sordariales.</title>
        <authorList>
            <person name="Hensen N."/>
            <person name="Bonometti L."/>
            <person name="Westerberg I."/>
            <person name="Brannstrom I.O."/>
            <person name="Guillou S."/>
            <person name="Cros-Aarteil S."/>
            <person name="Calhoun S."/>
            <person name="Haridas S."/>
            <person name="Kuo A."/>
            <person name="Mondo S."/>
            <person name="Pangilinan J."/>
            <person name="Riley R."/>
            <person name="LaButti K."/>
            <person name="Andreopoulos B."/>
            <person name="Lipzen A."/>
            <person name="Chen C."/>
            <person name="Yan M."/>
            <person name="Daum C."/>
            <person name="Ng V."/>
            <person name="Clum A."/>
            <person name="Steindorff A."/>
            <person name="Ohm R.A."/>
            <person name="Martin F."/>
            <person name="Silar P."/>
            <person name="Natvig D.O."/>
            <person name="Lalanne C."/>
            <person name="Gautier V."/>
            <person name="Ament-Velasquez S.L."/>
            <person name="Kruys A."/>
            <person name="Hutchinson M.I."/>
            <person name="Powell A.J."/>
            <person name="Barry K."/>
            <person name="Miller A.N."/>
            <person name="Grigoriev I.V."/>
            <person name="Debuchy R."/>
            <person name="Gladieux P."/>
            <person name="Hiltunen Thoren M."/>
            <person name="Johannesson H."/>
        </authorList>
    </citation>
    <scope>NUCLEOTIDE SEQUENCE</scope>
    <source>
        <strain evidence="2">CBS 892.96</strain>
    </source>
</reference>
<keyword evidence="1" id="KW-0812">Transmembrane</keyword>
<protein>
    <submittedName>
        <fullName evidence="2">Uncharacterized protein</fullName>
    </submittedName>
</protein>
<name>A0AAN7A9S0_9PEZI</name>
<sequence>MGNFHGEVRVREMHEVYFGSEEWDCGFLDKQLGRLYGTEEYSLAFTDDDDIVVVVVLMKVLPAGWLVVRARKGITKRTPGANAKLEAGSHFKLKKMTMAKHGNTGEDIKPDAKGILIVISNENEGYEDDAKKRSGELHWGGKALNLIPSHRNPMRCPEMPSASKWHHRPVIMREGLGEWRLDSVVYKIWELIDKYMTMPGGEGRGNKSTDLDTGWLWTKVTEPLHFDWESLEEFDASSTRHVHPIVPTISLSPCQSCMSSCLHTPSHMGLS</sequence>
<comment type="caution">
    <text evidence="2">The sequence shown here is derived from an EMBL/GenBank/DDBJ whole genome shotgun (WGS) entry which is preliminary data.</text>
</comment>